<comment type="caution">
    <text evidence="1">The sequence shown here is derived from an EMBL/GenBank/DDBJ whole genome shotgun (WGS) entry which is preliminary data.</text>
</comment>
<evidence type="ECO:0008006" key="3">
    <source>
        <dbReference type="Google" id="ProtNLM"/>
    </source>
</evidence>
<dbReference type="Gene3D" id="3.40.630.40">
    <property type="entry name" value="Zn-dependent exopeptidases"/>
    <property type="match status" value="1"/>
</dbReference>
<accession>A0A8H7RWR4</accession>
<name>A0A8H7RWR4_9FUNG</name>
<dbReference type="EMBL" id="JAEPRB010000257">
    <property type="protein sequence ID" value="KAG2218013.1"/>
    <property type="molecule type" value="Genomic_DNA"/>
</dbReference>
<dbReference type="AlphaFoldDB" id="A0A8H7RWR4"/>
<evidence type="ECO:0000313" key="1">
    <source>
        <dbReference type="EMBL" id="KAG2218013.1"/>
    </source>
</evidence>
<gene>
    <name evidence="1" type="ORF">INT45_010810</name>
</gene>
<protein>
    <recommendedName>
        <fullName evidence="3">N-formylglutamate amidohydrolase</fullName>
    </recommendedName>
</protein>
<proteinExistence type="predicted"/>
<evidence type="ECO:0000313" key="2">
    <source>
        <dbReference type="Proteomes" id="UP000646827"/>
    </source>
</evidence>
<keyword evidence="2" id="KW-1185">Reference proteome</keyword>
<organism evidence="1 2">
    <name type="scientific">Circinella minor</name>
    <dbReference type="NCBI Taxonomy" id="1195481"/>
    <lineage>
        <taxon>Eukaryota</taxon>
        <taxon>Fungi</taxon>
        <taxon>Fungi incertae sedis</taxon>
        <taxon>Mucoromycota</taxon>
        <taxon>Mucoromycotina</taxon>
        <taxon>Mucoromycetes</taxon>
        <taxon>Mucorales</taxon>
        <taxon>Lichtheimiaceae</taxon>
        <taxon>Circinella</taxon>
    </lineage>
</organism>
<reference evidence="1 2" key="1">
    <citation type="submission" date="2020-12" db="EMBL/GenBank/DDBJ databases">
        <title>Metabolic potential, ecology and presence of endohyphal bacteria is reflected in genomic diversity of Mucoromycotina.</title>
        <authorList>
            <person name="Muszewska A."/>
            <person name="Okrasinska A."/>
            <person name="Steczkiewicz K."/>
            <person name="Drgas O."/>
            <person name="Orlowska M."/>
            <person name="Perlinska-Lenart U."/>
            <person name="Aleksandrzak-Piekarczyk T."/>
            <person name="Szatraj K."/>
            <person name="Zielenkiewicz U."/>
            <person name="Pilsyk S."/>
            <person name="Malc E."/>
            <person name="Mieczkowski P."/>
            <person name="Kruszewska J.S."/>
            <person name="Biernat P."/>
            <person name="Pawlowska J."/>
        </authorList>
    </citation>
    <scope>NUCLEOTIDE SEQUENCE [LARGE SCALE GENOMIC DNA]</scope>
    <source>
        <strain evidence="1 2">CBS 142.35</strain>
    </source>
</reference>
<dbReference type="SUPFAM" id="SSF53187">
    <property type="entry name" value="Zn-dependent exopeptidases"/>
    <property type="match status" value="1"/>
</dbReference>
<dbReference type="OrthoDB" id="71260at2759"/>
<dbReference type="Proteomes" id="UP000646827">
    <property type="component" value="Unassembled WGS sequence"/>
</dbReference>
<sequence length="306" mass="34337">MAQQTLLSLSSPLSSSSYIIYQPGDIPLILTVPHGGNRKNGITIPDRSKNDDNQLLNDAYTISTAQSIANNIADFYGARPYIVICNVPRIKVDVNRPIEQAAESDQGKAIWKEYHQTIQYAVNEIRTRHNQQGLLLDIHGHQRHDFVMLGYLLEKDELINLQNDADGTDQAVLRKSSIQSLAARISIPERPSDLLRGEGSFGQLMEFAASENIEDVVKTMPSPNHPAPTEDEFYFIGGYTTETYHDSNNNNNGNQDGGFDTIQIELPQRLRFTSSQRQVAAKSIADAAIYWLDHYYQPVVHNKAHM</sequence>